<protein>
    <recommendedName>
        <fullName evidence="3">Fe-S hydro-lyase tartrate dehydratase beta-type catalytic domain-containing protein</fullName>
    </recommendedName>
</protein>
<comment type="similarity">
    <text evidence="1">Belongs to the class-I fumarase family.</text>
</comment>
<keyword evidence="5" id="KW-1185">Reference proteome</keyword>
<gene>
    <name evidence="4" type="ORF">D5039_16320</name>
</gene>
<proteinExistence type="inferred from homology"/>
<dbReference type="Pfam" id="PF05683">
    <property type="entry name" value="Fumerase_C"/>
    <property type="match status" value="1"/>
</dbReference>
<dbReference type="EMBL" id="QZCW01000003">
    <property type="protein sequence ID" value="MCW5322653.1"/>
    <property type="molecule type" value="Genomic_DNA"/>
</dbReference>
<dbReference type="Proteomes" id="UP001208935">
    <property type="component" value="Unassembled WGS sequence"/>
</dbReference>
<accession>A0ABT3KWC4</accession>
<sequence length="37" mass="4262">MDARWPPAIHEFELQDFPVTVAVDTQGNSIHRHFELG</sequence>
<dbReference type="RefSeq" id="WP_010104187.1">
    <property type="nucleotide sequence ID" value="NZ_QZCV01000003.1"/>
</dbReference>
<dbReference type="InterPro" id="IPR004647">
    <property type="entry name" value="Fe-S_hydro-lyase_TtdB-typ_cat"/>
</dbReference>
<dbReference type="GeneID" id="96997632"/>
<evidence type="ECO:0000313" key="4">
    <source>
        <dbReference type="EMBL" id="MCW5322653.1"/>
    </source>
</evidence>
<evidence type="ECO:0000259" key="3">
    <source>
        <dbReference type="Pfam" id="PF05683"/>
    </source>
</evidence>
<feature type="domain" description="Fe-S hydro-lyase tartrate dehydratase beta-type catalytic" evidence="3">
    <location>
        <begin position="8"/>
        <end position="33"/>
    </location>
</feature>
<dbReference type="InterPro" id="IPR036660">
    <property type="entry name" value="Fe-S_hydroAse_TtdB_cat_sf"/>
</dbReference>
<reference evidence="5" key="1">
    <citation type="submission" date="2023-07" db="EMBL/GenBank/DDBJ databases">
        <title>Verminephrobacter genomes.</title>
        <authorList>
            <person name="Lund M.B."/>
        </authorList>
    </citation>
    <scope>NUCLEOTIDE SEQUENCE [LARGE SCALE GENOMIC DNA]</scope>
    <source>
        <strain evidence="5">AtM5-05</strain>
    </source>
</reference>
<keyword evidence="2" id="KW-0456">Lyase</keyword>
<evidence type="ECO:0000313" key="5">
    <source>
        <dbReference type="Proteomes" id="UP001208935"/>
    </source>
</evidence>
<name>A0ABT3KWC4_9BURK</name>
<comment type="caution">
    <text evidence="4">The sequence shown here is derived from an EMBL/GenBank/DDBJ whole genome shotgun (WGS) entry which is preliminary data.</text>
</comment>
<organism evidence="4 5">
    <name type="scientific">Verminephrobacter aporrectodeae subsp. tuberculatae</name>
    <dbReference type="NCBI Taxonomy" id="1110392"/>
    <lineage>
        <taxon>Bacteria</taxon>
        <taxon>Pseudomonadati</taxon>
        <taxon>Pseudomonadota</taxon>
        <taxon>Betaproteobacteria</taxon>
        <taxon>Burkholderiales</taxon>
        <taxon>Comamonadaceae</taxon>
        <taxon>Verminephrobacter</taxon>
    </lineage>
</organism>
<dbReference type="Gene3D" id="3.20.130.10">
    <property type="entry name" value="Fe-S hydro-lyase, tartrate dehydratase beta-type, catalytic domain"/>
    <property type="match status" value="1"/>
</dbReference>
<evidence type="ECO:0000256" key="1">
    <source>
        <dbReference type="ARBA" id="ARBA00008876"/>
    </source>
</evidence>
<evidence type="ECO:0000256" key="2">
    <source>
        <dbReference type="ARBA" id="ARBA00023239"/>
    </source>
</evidence>